<evidence type="ECO:0000256" key="6">
    <source>
        <dbReference type="ARBA" id="ARBA00023125"/>
    </source>
</evidence>
<comment type="caution">
    <text evidence="9">The sequence shown here is derived from an EMBL/GenBank/DDBJ whole genome shotgun (WGS) entry which is preliminary data.</text>
</comment>
<dbReference type="GO" id="GO:0008233">
    <property type="term" value="F:peptidase activity"/>
    <property type="evidence" value="ECO:0007669"/>
    <property type="project" value="UniProtKB-KW"/>
</dbReference>
<evidence type="ECO:0000256" key="1">
    <source>
        <dbReference type="ARBA" id="ARBA00008136"/>
    </source>
</evidence>
<name>A0A835REH5_VANPL</name>
<keyword evidence="4" id="KW-0378">Hydrolase</keyword>
<protein>
    <recommendedName>
        <fullName evidence="11">Embryonic stem cell-specific 5-hydroxymethylcytosine-binding protein</fullName>
    </recommendedName>
</protein>
<dbReference type="GO" id="GO:0006508">
    <property type="term" value="P:proteolysis"/>
    <property type="evidence" value="ECO:0007669"/>
    <property type="project" value="UniProtKB-KW"/>
</dbReference>
<organism evidence="9 10">
    <name type="scientific">Vanilla planifolia</name>
    <name type="common">Vanilla</name>
    <dbReference type="NCBI Taxonomy" id="51239"/>
    <lineage>
        <taxon>Eukaryota</taxon>
        <taxon>Viridiplantae</taxon>
        <taxon>Streptophyta</taxon>
        <taxon>Embryophyta</taxon>
        <taxon>Tracheophyta</taxon>
        <taxon>Spermatophyta</taxon>
        <taxon>Magnoliopsida</taxon>
        <taxon>Liliopsida</taxon>
        <taxon>Asparagales</taxon>
        <taxon>Orchidaceae</taxon>
        <taxon>Vanilloideae</taxon>
        <taxon>Vanilleae</taxon>
        <taxon>Vanilla</taxon>
    </lineage>
</organism>
<proteinExistence type="inferred from homology"/>
<evidence type="ECO:0000256" key="5">
    <source>
        <dbReference type="ARBA" id="ARBA00023124"/>
    </source>
</evidence>
<evidence type="ECO:0000256" key="8">
    <source>
        <dbReference type="SAM" id="MobiDB-lite"/>
    </source>
</evidence>
<keyword evidence="2" id="KW-0645">Protease</keyword>
<dbReference type="PANTHER" id="PTHR13604">
    <property type="entry name" value="DC12-RELATED"/>
    <property type="match status" value="1"/>
</dbReference>
<dbReference type="EMBL" id="JADCNM010000004">
    <property type="protein sequence ID" value="KAG0487651.1"/>
    <property type="molecule type" value="Genomic_DNA"/>
</dbReference>
<evidence type="ECO:0000256" key="3">
    <source>
        <dbReference type="ARBA" id="ARBA00022763"/>
    </source>
</evidence>
<evidence type="ECO:0000256" key="4">
    <source>
        <dbReference type="ARBA" id="ARBA00022801"/>
    </source>
</evidence>
<dbReference type="AlphaFoldDB" id="A0A835REH5"/>
<dbReference type="GO" id="GO:0106300">
    <property type="term" value="P:protein-DNA covalent cross-linking repair"/>
    <property type="evidence" value="ECO:0007669"/>
    <property type="project" value="InterPro"/>
</dbReference>
<dbReference type="OrthoDB" id="2111841at2759"/>
<evidence type="ECO:0008006" key="11">
    <source>
        <dbReference type="Google" id="ProtNLM"/>
    </source>
</evidence>
<dbReference type="GO" id="GO:0003697">
    <property type="term" value="F:single-stranded DNA binding"/>
    <property type="evidence" value="ECO:0007669"/>
    <property type="project" value="InterPro"/>
</dbReference>
<dbReference type="SUPFAM" id="SSF143081">
    <property type="entry name" value="BB1717-like"/>
    <property type="match status" value="1"/>
</dbReference>
<evidence type="ECO:0000313" key="9">
    <source>
        <dbReference type="EMBL" id="KAG0487651.1"/>
    </source>
</evidence>
<comment type="similarity">
    <text evidence="1">Belongs to the SOS response-associated peptidase family.</text>
</comment>
<feature type="compositionally biased region" description="Polar residues" evidence="8">
    <location>
        <begin position="29"/>
        <end position="39"/>
    </location>
</feature>
<dbReference type="InterPro" id="IPR003738">
    <property type="entry name" value="SRAP"/>
</dbReference>
<keyword evidence="5" id="KW-0190">Covalent protein-DNA linkage</keyword>
<sequence>MAAAAAAAAAATAAIDDDTTDKGRRRLSAGSSRESNQGKGATDPAPLSFSGKRERETRGREKKARSAATISVSRPDNPSGGLRSSSRSRRSSLSERRESIMCGRARCTLNAAQVARACGLRDGDADSVRTIQMDHFRPSYNVSPGSYLPVFTVRREGTESGGGEPHPVVHSMKWGLVPSFTKKNEKPDHFRMFNARSESVKEKASFRRLIPNNRCLVAVEGFYEWKKDGSRKQPYYIHFKDGRPLVFAALYDCWANAEGEILYTFTILTTSCSMALKWLHDRMPVILGNQDQIDTWLSNPTFKLETLLRPYEDSDLVWYAVNTAIGKTSFDGPECIKEISMKPVVQNEISKLFSKKIGDNSSKIKLESNFESSHDDFPMNEESGNLKAEPAVDAKELSHENSCNFADLLSPKKGSAGPQILNIKRELDDLGPDTAVESEITDNYSKPVRKKLHTGDKQASLLSYFGKKLG</sequence>
<dbReference type="PANTHER" id="PTHR13604:SF0">
    <property type="entry name" value="ABASIC SITE PROCESSING PROTEIN HMCES"/>
    <property type="match status" value="1"/>
</dbReference>
<reference evidence="9 10" key="1">
    <citation type="journal article" date="2020" name="Nat. Food">
        <title>A phased Vanilla planifolia genome enables genetic improvement of flavour and production.</title>
        <authorList>
            <person name="Hasing T."/>
            <person name="Tang H."/>
            <person name="Brym M."/>
            <person name="Khazi F."/>
            <person name="Huang T."/>
            <person name="Chambers A.H."/>
        </authorList>
    </citation>
    <scope>NUCLEOTIDE SEQUENCE [LARGE SCALE GENOMIC DNA]</scope>
    <source>
        <tissue evidence="9">Leaf</tissue>
    </source>
</reference>
<keyword evidence="7" id="KW-0456">Lyase</keyword>
<dbReference type="Gene3D" id="3.90.1680.10">
    <property type="entry name" value="SOS response associated peptidase-like"/>
    <property type="match status" value="1"/>
</dbReference>
<dbReference type="Pfam" id="PF02586">
    <property type="entry name" value="SRAP"/>
    <property type="match status" value="1"/>
</dbReference>
<keyword evidence="6" id="KW-0238">DNA-binding</keyword>
<dbReference type="Proteomes" id="UP000639772">
    <property type="component" value="Unassembled WGS sequence"/>
</dbReference>
<keyword evidence="3" id="KW-0227">DNA damage</keyword>
<gene>
    <name evidence="9" type="ORF">HPP92_009746</name>
</gene>
<evidence type="ECO:0000313" key="10">
    <source>
        <dbReference type="Proteomes" id="UP000639772"/>
    </source>
</evidence>
<dbReference type="GO" id="GO:0016829">
    <property type="term" value="F:lyase activity"/>
    <property type="evidence" value="ECO:0007669"/>
    <property type="project" value="UniProtKB-KW"/>
</dbReference>
<evidence type="ECO:0000256" key="2">
    <source>
        <dbReference type="ARBA" id="ARBA00022670"/>
    </source>
</evidence>
<evidence type="ECO:0000256" key="7">
    <source>
        <dbReference type="ARBA" id="ARBA00023239"/>
    </source>
</evidence>
<dbReference type="InterPro" id="IPR036590">
    <property type="entry name" value="SRAP-like"/>
</dbReference>
<accession>A0A835REH5</accession>
<feature type="compositionally biased region" description="Low complexity" evidence="8">
    <location>
        <begin position="1"/>
        <end position="14"/>
    </location>
</feature>
<feature type="region of interest" description="Disordered" evidence="8">
    <location>
        <begin position="1"/>
        <end position="97"/>
    </location>
</feature>